<dbReference type="CDD" id="cd00035">
    <property type="entry name" value="ChtBD1"/>
    <property type="match status" value="3"/>
</dbReference>
<dbReference type="PANTHER" id="PTHR32208">
    <property type="entry name" value="SECRETED PROTEIN-RELATED"/>
    <property type="match status" value="1"/>
</dbReference>
<evidence type="ECO:0000259" key="6">
    <source>
        <dbReference type="PROSITE" id="PS50941"/>
    </source>
</evidence>
<name>A0A7C8N0I7_ORBOL</name>
<dbReference type="InterPro" id="IPR001002">
    <property type="entry name" value="Chitin-bd_1"/>
</dbReference>
<dbReference type="InterPro" id="IPR011043">
    <property type="entry name" value="Gal_Oxase/kelch_b-propeller"/>
</dbReference>
<feature type="chain" id="PRO_5028990367" description="Chitin-binding type-1 domain-containing protein" evidence="5">
    <location>
        <begin position="18"/>
        <end position="786"/>
    </location>
</feature>
<evidence type="ECO:0000313" key="8">
    <source>
        <dbReference type="Proteomes" id="UP000475325"/>
    </source>
</evidence>
<feature type="domain" description="Chitin-binding type-1" evidence="6">
    <location>
        <begin position="208"/>
        <end position="256"/>
    </location>
</feature>
<evidence type="ECO:0000256" key="2">
    <source>
        <dbReference type="ARBA" id="ARBA00022729"/>
    </source>
</evidence>
<dbReference type="Gene3D" id="3.30.60.10">
    <property type="entry name" value="Endochitinase-like"/>
    <property type="match status" value="3"/>
</dbReference>
<keyword evidence="2 5" id="KW-0732">Signal</keyword>
<evidence type="ECO:0000313" key="7">
    <source>
        <dbReference type="EMBL" id="KAF3089577.1"/>
    </source>
</evidence>
<evidence type="ECO:0000256" key="5">
    <source>
        <dbReference type="SAM" id="SignalP"/>
    </source>
</evidence>
<dbReference type="CDD" id="cd02851">
    <property type="entry name" value="E_set_GO_C"/>
    <property type="match status" value="1"/>
</dbReference>
<dbReference type="SUPFAM" id="SSF57016">
    <property type="entry name" value="Plant lectins/antimicrobial peptides"/>
    <property type="match status" value="3"/>
</dbReference>
<dbReference type="InterPro" id="IPR009880">
    <property type="entry name" value="Glyoxal_oxidase_N"/>
</dbReference>
<dbReference type="InterPro" id="IPR015202">
    <property type="entry name" value="GO-like_E_set"/>
</dbReference>
<evidence type="ECO:0000256" key="1">
    <source>
        <dbReference type="ARBA" id="ARBA00022669"/>
    </source>
</evidence>
<comment type="caution">
    <text evidence="7">The sequence shown here is derived from an EMBL/GenBank/DDBJ whole genome shotgun (WGS) entry which is preliminary data.</text>
</comment>
<dbReference type="PANTHER" id="PTHR32208:SF21">
    <property type="entry name" value="LOW QUALITY PROTEIN: ALDEHYDE OXIDASE GLOX-LIKE"/>
    <property type="match status" value="1"/>
</dbReference>
<dbReference type="PROSITE" id="PS50941">
    <property type="entry name" value="CHIT_BIND_I_2"/>
    <property type="match status" value="3"/>
</dbReference>
<dbReference type="SUPFAM" id="SSF81296">
    <property type="entry name" value="E set domains"/>
    <property type="match status" value="1"/>
</dbReference>
<dbReference type="SMART" id="SM00270">
    <property type="entry name" value="ChtBD1"/>
    <property type="match status" value="3"/>
</dbReference>
<organism evidence="7 8">
    <name type="scientific">Orbilia oligospora</name>
    <name type="common">Nematode-trapping fungus</name>
    <name type="synonym">Arthrobotrys oligospora</name>
    <dbReference type="NCBI Taxonomy" id="2813651"/>
    <lineage>
        <taxon>Eukaryota</taxon>
        <taxon>Fungi</taxon>
        <taxon>Dikarya</taxon>
        <taxon>Ascomycota</taxon>
        <taxon>Pezizomycotina</taxon>
        <taxon>Orbiliomycetes</taxon>
        <taxon>Orbiliales</taxon>
        <taxon>Orbiliaceae</taxon>
        <taxon>Orbilia</taxon>
    </lineage>
</organism>
<keyword evidence="1 3" id="KW-0147">Chitin-binding</keyword>
<keyword evidence="3" id="KW-1015">Disulfide bond</keyword>
<dbReference type="InterPro" id="IPR037293">
    <property type="entry name" value="Gal_Oxidase_central_sf"/>
</dbReference>
<dbReference type="Pfam" id="PF00187">
    <property type="entry name" value="Chitin_bind_1"/>
    <property type="match status" value="3"/>
</dbReference>
<feature type="domain" description="Chitin-binding type-1" evidence="6">
    <location>
        <begin position="129"/>
        <end position="175"/>
    </location>
</feature>
<gene>
    <name evidence="7" type="ORF">TWF102_009578</name>
</gene>
<dbReference type="EMBL" id="WIQW01000065">
    <property type="protein sequence ID" value="KAF3089577.1"/>
    <property type="molecule type" value="Genomic_DNA"/>
</dbReference>
<dbReference type="Proteomes" id="UP000475325">
    <property type="component" value="Unassembled WGS sequence"/>
</dbReference>
<proteinExistence type="predicted"/>
<dbReference type="GO" id="GO:0008061">
    <property type="term" value="F:chitin binding"/>
    <property type="evidence" value="ECO:0007669"/>
    <property type="project" value="UniProtKB-UniRule"/>
</dbReference>
<dbReference type="SUPFAM" id="SSF50965">
    <property type="entry name" value="Galactose oxidase, central domain"/>
    <property type="match status" value="1"/>
</dbReference>
<sequence>MRPTLLSIFSLSTFVLANIVFPKPRIACNPSIIIHGYTECQAGQVCGIEGICLYQSHPKFARAYSSDGKCGVQNGGLLCNPNSKTYKGTCCSKYGWCGNSEDDSKHCNDGCQSGCKRPIAPALGSETKDGRCGKAFGNIFCGKWPYGRCCSAAGFCGVTKDHCDPALGCQSGCKSSPPPPPGRATSASEPKITHRPGGGSNNGPITTNGQCGVQHSGAVCGDWAQGLPRRCCSMYGFCGTTDDHCGIGCQSGECIGAPISPAPGPAPAHRGLGTFFSVIGQAGVPAMHAALMTNGKVVFLDKVENYSQLRLRNGQYAYSSEFDPNTGRVVPLAYKTNAFCSGGTFLADGRLLNIGGNGPLDFIDPTVTDGFDALRYLQRGFGTASLDGHDWVEPGSKLASKRWYASAQTLPDGRVFVASGSLNGLDPTLSTNNNPTYEILSPEGITNGVNVRMGILVKAQPYYMYPFIHTLRDGNLFIFISKFAQIFNVDQNAVVRQLPDLPGGYRTYPNTGTSVLLPLSSSDGYKSHILVCGGGAYQDITSPTDASCGRIIADDPGAQWTLESMPQGRVMVDGLLLADGKVLLVNGANRGAQGFDLADSPTLSPLIYNPNAPQGQRFTEYPGSPIPRLYHSVALLLLDGTVLIAGSNPVEQPILQPNGQHPFVTDFRVERWVPPYLLGENAGRRPRNIRLAAKTLAPGGTYTLEFDAIGDSKSVKVVLYHGGFVTHSVHMGHRMVFLDNSGFQSGSTHQNIRLKIPSRNTAQPGPWVIYVLLDGIPSIGQFVKIQ</sequence>
<dbReference type="InterPro" id="IPR013783">
    <property type="entry name" value="Ig-like_fold"/>
</dbReference>
<feature type="disulfide bond" evidence="3">
    <location>
        <begin position="111"/>
        <end position="115"/>
    </location>
</feature>
<feature type="disulfide bond" evidence="3">
    <location>
        <begin position="169"/>
        <end position="173"/>
    </location>
</feature>
<evidence type="ECO:0000256" key="4">
    <source>
        <dbReference type="SAM" id="MobiDB-lite"/>
    </source>
</evidence>
<dbReference type="InterPro" id="IPR036861">
    <property type="entry name" value="Endochitinase-like_sf"/>
</dbReference>
<feature type="signal peptide" evidence="5">
    <location>
        <begin position="1"/>
        <end position="17"/>
    </location>
</feature>
<dbReference type="Gene3D" id="2.60.40.10">
    <property type="entry name" value="Immunoglobulins"/>
    <property type="match status" value="1"/>
</dbReference>
<protein>
    <recommendedName>
        <fullName evidence="6">Chitin-binding type-1 domain-containing protein</fullName>
    </recommendedName>
</protein>
<comment type="caution">
    <text evidence="3">Lacks conserved residue(s) required for the propagation of feature annotation.</text>
</comment>
<accession>A0A7C8N0I7</accession>
<feature type="region of interest" description="Disordered" evidence="4">
    <location>
        <begin position="173"/>
        <end position="206"/>
    </location>
</feature>
<feature type="disulfide bond" evidence="3">
    <location>
        <begin position="231"/>
        <end position="245"/>
    </location>
</feature>
<dbReference type="Pfam" id="PF07250">
    <property type="entry name" value="Glyoxal_oxid_N"/>
    <property type="match status" value="1"/>
</dbReference>
<feature type="domain" description="Chitin-binding type-1" evidence="6">
    <location>
        <begin position="67"/>
        <end position="117"/>
    </location>
</feature>
<evidence type="ECO:0000256" key="3">
    <source>
        <dbReference type="PROSITE-ProRule" id="PRU00261"/>
    </source>
</evidence>
<dbReference type="AlphaFoldDB" id="A0A7C8N0I7"/>
<dbReference type="InterPro" id="IPR014756">
    <property type="entry name" value="Ig_E-set"/>
</dbReference>
<dbReference type="Pfam" id="PF09118">
    <property type="entry name" value="GO-like_E_set"/>
    <property type="match status" value="1"/>
</dbReference>
<feature type="disulfide bond" evidence="3">
    <location>
        <begin position="149"/>
        <end position="163"/>
    </location>
</feature>
<dbReference type="Gene3D" id="2.130.10.80">
    <property type="entry name" value="Galactose oxidase/kelch, beta-propeller"/>
    <property type="match status" value="1"/>
</dbReference>
<reference evidence="7 8" key="1">
    <citation type="submission" date="2019-06" db="EMBL/GenBank/DDBJ databases">
        <authorList>
            <person name="Palmer J.M."/>
        </authorList>
    </citation>
    <scope>NUCLEOTIDE SEQUENCE [LARGE SCALE GENOMIC DNA]</scope>
    <source>
        <strain evidence="7 8">TWF102</strain>
    </source>
</reference>